<dbReference type="GO" id="GO:0032440">
    <property type="term" value="F:2-alkenal reductase [NAD(P)H] activity"/>
    <property type="evidence" value="ECO:0007669"/>
    <property type="project" value="TreeGrafter"/>
</dbReference>
<dbReference type="Proteomes" id="UP000507222">
    <property type="component" value="Unassembled WGS sequence"/>
</dbReference>
<dbReference type="Gene3D" id="3.40.50.720">
    <property type="entry name" value="NAD(P)-binding Rossmann-like Domain"/>
    <property type="match status" value="1"/>
</dbReference>
<dbReference type="SUPFAM" id="SSF51735">
    <property type="entry name" value="NAD(P)-binding Rossmann-fold domains"/>
    <property type="match status" value="1"/>
</dbReference>
<dbReference type="AlphaFoldDB" id="A0A6J5UFL7"/>
<reference evidence="1 2" key="1">
    <citation type="submission" date="2020-05" db="EMBL/GenBank/DDBJ databases">
        <authorList>
            <person name="Campoy J."/>
            <person name="Schneeberger K."/>
            <person name="Spophaly S."/>
        </authorList>
    </citation>
    <scope>NUCLEOTIDE SEQUENCE [LARGE SCALE GENOMIC DNA]</scope>
    <source>
        <strain evidence="1">PruArmRojPasFocal</strain>
    </source>
</reference>
<proteinExistence type="predicted"/>
<organism evidence="1 2">
    <name type="scientific">Prunus armeniaca</name>
    <name type="common">Apricot</name>
    <name type="synonym">Armeniaca vulgaris</name>
    <dbReference type="NCBI Taxonomy" id="36596"/>
    <lineage>
        <taxon>Eukaryota</taxon>
        <taxon>Viridiplantae</taxon>
        <taxon>Streptophyta</taxon>
        <taxon>Embryophyta</taxon>
        <taxon>Tracheophyta</taxon>
        <taxon>Spermatophyta</taxon>
        <taxon>Magnoliopsida</taxon>
        <taxon>eudicotyledons</taxon>
        <taxon>Gunneridae</taxon>
        <taxon>Pentapetalae</taxon>
        <taxon>rosids</taxon>
        <taxon>fabids</taxon>
        <taxon>Rosales</taxon>
        <taxon>Rosaceae</taxon>
        <taxon>Amygdaloideae</taxon>
        <taxon>Amygdaleae</taxon>
        <taxon>Prunus</taxon>
    </lineage>
</organism>
<dbReference type="Gene3D" id="3.90.180.10">
    <property type="entry name" value="Medium-chain alcohol dehydrogenases, catalytic domain"/>
    <property type="match status" value="1"/>
</dbReference>
<dbReference type="PANTHER" id="PTHR43205">
    <property type="entry name" value="PROSTAGLANDIN REDUCTASE"/>
    <property type="match status" value="1"/>
</dbReference>
<sequence length="141" mass="14406">MPTPPAAAEMNTLDPGFGSAITSIPIHAANPAFGIGRVIKSNNTNYSEGDIVISPVTPLAEYCAVSSQSIARKIDPDSGISMPEYISLLGEPGFAAWVGIEVLADPKAGSNVFISAAAGGIGMYAGQLAKLKGCRVVGSIR</sequence>
<gene>
    <name evidence="1" type="ORF">CURHAP_LOCUS22611</name>
</gene>
<evidence type="ECO:0000313" key="1">
    <source>
        <dbReference type="EMBL" id="CAB4274194.1"/>
    </source>
</evidence>
<dbReference type="SUPFAM" id="SSF50129">
    <property type="entry name" value="GroES-like"/>
    <property type="match status" value="1"/>
</dbReference>
<accession>A0A6J5UFL7</accession>
<dbReference type="PANTHER" id="PTHR43205:SF80">
    <property type="entry name" value="2-ALKENAL REDUCTASE (NADP(+)-DEPENDENT)-LIKE"/>
    <property type="match status" value="1"/>
</dbReference>
<protein>
    <recommendedName>
        <fullName evidence="3">Oxidoreductase N-terminal domain-containing protein</fullName>
    </recommendedName>
</protein>
<dbReference type="InterPro" id="IPR011032">
    <property type="entry name" value="GroES-like_sf"/>
</dbReference>
<dbReference type="InterPro" id="IPR045010">
    <property type="entry name" value="MDR_fam"/>
</dbReference>
<dbReference type="InterPro" id="IPR036291">
    <property type="entry name" value="NAD(P)-bd_dom_sf"/>
</dbReference>
<evidence type="ECO:0000313" key="2">
    <source>
        <dbReference type="Proteomes" id="UP000507222"/>
    </source>
</evidence>
<evidence type="ECO:0008006" key="3">
    <source>
        <dbReference type="Google" id="ProtNLM"/>
    </source>
</evidence>
<name>A0A6J5UFL7_PRUAR</name>
<dbReference type="EMBL" id="CAEKDK010000003">
    <property type="protein sequence ID" value="CAB4274194.1"/>
    <property type="molecule type" value="Genomic_DNA"/>
</dbReference>